<keyword evidence="3" id="KW-0805">Transcription regulation</keyword>
<keyword evidence="1 6" id="KW-0597">Phosphoprotein</keyword>
<dbReference type="SMART" id="SM00862">
    <property type="entry name" value="Trans_reg_C"/>
    <property type="match status" value="1"/>
</dbReference>
<reference evidence="10 11" key="1">
    <citation type="submission" date="2019-10" db="EMBL/GenBank/DDBJ databases">
        <title>Rudanella paleaurantiibacter sp. nov., isolated from sludge.</title>
        <authorList>
            <person name="Xu S.Q."/>
        </authorList>
    </citation>
    <scope>NUCLEOTIDE SEQUENCE [LARGE SCALE GENOMIC DNA]</scope>
    <source>
        <strain evidence="10 11">HX-22-17</strain>
    </source>
</reference>
<dbReference type="SMART" id="SM00448">
    <property type="entry name" value="REC"/>
    <property type="match status" value="1"/>
</dbReference>
<dbReference type="GO" id="GO:0000976">
    <property type="term" value="F:transcription cis-regulatory region binding"/>
    <property type="evidence" value="ECO:0007669"/>
    <property type="project" value="TreeGrafter"/>
</dbReference>
<dbReference type="EMBL" id="WELI01000012">
    <property type="protein sequence ID" value="KAB7727091.1"/>
    <property type="molecule type" value="Genomic_DNA"/>
</dbReference>
<dbReference type="GO" id="GO:0006355">
    <property type="term" value="P:regulation of DNA-templated transcription"/>
    <property type="evidence" value="ECO:0007669"/>
    <property type="project" value="InterPro"/>
</dbReference>
<dbReference type="Proteomes" id="UP000488299">
    <property type="component" value="Unassembled WGS sequence"/>
</dbReference>
<evidence type="ECO:0000259" key="8">
    <source>
        <dbReference type="PROSITE" id="PS50110"/>
    </source>
</evidence>
<protein>
    <submittedName>
        <fullName evidence="10">Response regulator</fullName>
    </submittedName>
</protein>
<organism evidence="10 11">
    <name type="scientific">Rudanella paleaurantiibacter</name>
    <dbReference type="NCBI Taxonomy" id="2614655"/>
    <lineage>
        <taxon>Bacteria</taxon>
        <taxon>Pseudomonadati</taxon>
        <taxon>Bacteroidota</taxon>
        <taxon>Cytophagia</taxon>
        <taxon>Cytophagales</taxon>
        <taxon>Cytophagaceae</taxon>
        <taxon>Rudanella</taxon>
    </lineage>
</organism>
<gene>
    <name evidence="10" type="ORF">F5984_22925</name>
</gene>
<accession>A0A7J5TTF9</accession>
<evidence type="ECO:0000256" key="6">
    <source>
        <dbReference type="PROSITE-ProRule" id="PRU00169"/>
    </source>
</evidence>
<keyword evidence="2" id="KW-0902">Two-component regulatory system</keyword>
<comment type="caution">
    <text evidence="10">The sequence shown here is derived from an EMBL/GenBank/DDBJ whole genome shotgun (WGS) entry which is preliminary data.</text>
</comment>
<evidence type="ECO:0000256" key="3">
    <source>
        <dbReference type="ARBA" id="ARBA00023015"/>
    </source>
</evidence>
<dbReference type="InterPro" id="IPR011006">
    <property type="entry name" value="CheY-like_superfamily"/>
</dbReference>
<keyword evidence="4 7" id="KW-0238">DNA-binding</keyword>
<dbReference type="GO" id="GO:0000156">
    <property type="term" value="F:phosphorelay response regulator activity"/>
    <property type="evidence" value="ECO:0007669"/>
    <property type="project" value="TreeGrafter"/>
</dbReference>
<evidence type="ECO:0000256" key="4">
    <source>
        <dbReference type="ARBA" id="ARBA00023125"/>
    </source>
</evidence>
<feature type="domain" description="OmpR/PhoB-type" evidence="9">
    <location>
        <begin position="126"/>
        <end position="224"/>
    </location>
</feature>
<dbReference type="FunFam" id="3.40.50.2300:FF:000002">
    <property type="entry name" value="DNA-binding response regulator PhoP"/>
    <property type="match status" value="1"/>
</dbReference>
<sequence>MKVLVVEDEPKLASFVKKGLEEQQCEVEMAYDGQIGRTMALSNAYDVIIMDVNLPKMNGFDVVQSIRQEDIKTPVLMLTAMGSVDDKLTGFESGADDYLVKPFEFRELMARLKALYKRGHDTGPQPNVLKVADLELDLNEKVARRQGKRIELTAKEFGLLEYLMRNRGRVVSRVDIAEKVWDIHFDTGTNVIDVYVNFLRKKVDKEFSPKLIHTVIGMGYMLKEE</sequence>
<dbReference type="Pfam" id="PF00072">
    <property type="entry name" value="Response_reg"/>
    <property type="match status" value="1"/>
</dbReference>
<evidence type="ECO:0000259" key="9">
    <source>
        <dbReference type="PROSITE" id="PS51755"/>
    </source>
</evidence>
<dbReference type="GO" id="GO:0005829">
    <property type="term" value="C:cytosol"/>
    <property type="evidence" value="ECO:0007669"/>
    <property type="project" value="TreeGrafter"/>
</dbReference>
<dbReference type="PROSITE" id="PS51755">
    <property type="entry name" value="OMPR_PHOB"/>
    <property type="match status" value="1"/>
</dbReference>
<dbReference type="Gene3D" id="6.10.250.690">
    <property type="match status" value="1"/>
</dbReference>
<dbReference type="FunFam" id="1.10.10.10:FF:000005">
    <property type="entry name" value="Two-component system response regulator"/>
    <property type="match status" value="1"/>
</dbReference>
<dbReference type="SUPFAM" id="SSF52172">
    <property type="entry name" value="CheY-like"/>
    <property type="match status" value="1"/>
</dbReference>
<dbReference type="InterPro" id="IPR001789">
    <property type="entry name" value="Sig_transdc_resp-reg_receiver"/>
</dbReference>
<evidence type="ECO:0000313" key="11">
    <source>
        <dbReference type="Proteomes" id="UP000488299"/>
    </source>
</evidence>
<dbReference type="RefSeq" id="WP_152126552.1">
    <property type="nucleotide sequence ID" value="NZ_WELI01000012.1"/>
</dbReference>
<dbReference type="PANTHER" id="PTHR48111:SF22">
    <property type="entry name" value="REGULATOR OF RPOS"/>
    <property type="match status" value="1"/>
</dbReference>
<evidence type="ECO:0000256" key="2">
    <source>
        <dbReference type="ARBA" id="ARBA00023012"/>
    </source>
</evidence>
<feature type="DNA-binding region" description="OmpR/PhoB-type" evidence="7">
    <location>
        <begin position="126"/>
        <end position="224"/>
    </location>
</feature>
<dbReference type="PROSITE" id="PS50110">
    <property type="entry name" value="RESPONSE_REGULATORY"/>
    <property type="match status" value="1"/>
</dbReference>
<feature type="modified residue" description="4-aspartylphosphate" evidence="6">
    <location>
        <position position="51"/>
    </location>
</feature>
<evidence type="ECO:0000313" key="10">
    <source>
        <dbReference type="EMBL" id="KAB7727091.1"/>
    </source>
</evidence>
<dbReference type="InterPro" id="IPR001867">
    <property type="entry name" value="OmpR/PhoB-type_DNA-bd"/>
</dbReference>
<dbReference type="PANTHER" id="PTHR48111">
    <property type="entry name" value="REGULATOR OF RPOS"/>
    <property type="match status" value="1"/>
</dbReference>
<name>A0A7J5TTF9_9BACT</name>
<keyword evidence="11" id="KW-1185">Reference proteome</keyword>
<dbReference type="InterPro" id="IPR039420">
    <property type="entry name" value="WalR-like"/>
</dbReference>
<dbReference type="InterPro" id="IPR036388">
    <property type="entry name" value="WH-like_DNA-bd_sf"/>
</dbReference>
<evidence type="ECO:0000256" key="1">
    <source>
        <dbReference type="ARBA" id="ARBA00022553"/>
    </source>
</evidence>
<dbReference type="CDD" id="cd00383">
    <property type="entry name" value="trans_reg_C"/>
    <property type="match status" value="1"/>
</dbReference>
<dbReference type="Gene3D" id="3.40.50.2300">
    <property type="match status" value="1"/>
</dbReference>
<dbReference type="GO" id="GO:0032993">
    <property type="term" value="C:protein-DNA complex"/>
    <property type="evidence" value="ECO:0007669"/>
    <property type="project" value="TreeGrafter"/>
</dbReference>
<feature type="domain" description="Response regulatory" evidence="8">
    <location>
        <begin position="2"/>
        <end position="116"/>
    </location>
</feature>
<evidence type="ECO:0000256" key="5">
    <source>
        <dbReference type="ARBA" id="ARBA00023163"/>
    </source>
</evidence>
<proteinExistence type="predicted"/>
<evidence type="ECO:0000256" key="7">
    <source>
        <dbReference type="PROSITE-ProRule" id="PRU01091"/>
    </source>
</evidence>
<keyword evidence="5" id="KW-0804">Transcription</keyword>
<dbReference type="AlphaFoldDB" id="A0A7J5TTF9"/>
<dbReference type="Pfam" id="PF00486">
    <property type="entry name" value="Trans_reg_C"/>
    <property type="match status" value="1"/>
</dbReference>
<dbReference type="Gene3D" id="1.10.10.10">
    <property type="entry name" value="Winged helix-like DNA-binding domain superfamily/Winged helix DNA-binding domain"/>
    <property type="match status" value="1"/>
</dbReference>